<protein>
    <submittedName>
        <fullName evidence="1">Uncharacterized protein</fullName>
    </submittedName>
</protein>
<gene>
    <name evidence="1" type="ORF">CINC_LOCUS447</name>
</gene>
<evidence type="ECO:0000313" key="2">
    <source>
        <dbReference type="Proteomes" id="UP001154114"/>
    </source>
</evidence>
<organism evidence="1 2">
    <name type="scientific">Chrysodeixis includens</name>
    <name type="common">Soybean looper</name>
    <name type="synonym">Pseudoplusia includens</name>
    <dbReference type="NCBI Taxonomy" id="689277"/>
    <lineage>
        <taxon>Eukaryota</taxon>
        <taxon>Metazoa</taxon>
        <taxon>Ecdysozoa</taxon>
        <taxon>Arthropoda</taxon>
        <taxon>Hexapoda</taxon>
        <taxon>Insecta</taxon>
        <taxon>Pterygota</taxon>
        <taxon>Neoptera</taxon>
        <taxon>Endopterygota</taxon>
        <taxon>Lepidoptera</taxon>
        <taxon>Glossata</taxon>
        <taxon>Ditrysia</taxon>
        <taxon>Noctuoidea</taxon>
        <taxon>Noctuidae</taxon>
        <taxon>Plusiinae</taxon>
        <taxon>Chrysodeixis</taxon>
    </lineage>
</organism>
<keyword evidence="2" id="KW-1185">Reference proteome</keyword>
<name>A0A9P0FPB3_CHRIL</name>
<proteinExistence type="predicted"/>
<evidence type="ECO:0000313" key="1">
    <source>
        <dbReference type="EMBL" id="CAH0578082.1"/>
    </source>
</evidence>
<dbReference type="AlphaFoldDB" id="A0A9P0FPB3"/>
<dbReference type="Proteomes" id="UP001154114">
    <property type="component" value="Chromosome 1"/>
</dbReference>
<sequence>MDPCQRYTYHTSVHLLSTLAPALDITTDGAGTQLPNHADVECIQGVAAIRITSRLRKNVWLRVFLNQITRCNGSTSTLLVYRLLLATCSRRLQISNFA</sequence>
<accession>A0A9P0FPB3</accession>
<reference evidence="1" key="1">
    <citation type="submission" date="2021-12" db="EMBL/GenBank/DDBJ databases">
        <authorList>
            <person name="King R."/>
        </authorList>
    </citation>
    <scope>NUCLEOTIDE SEQUENCE</scope>
</reference>
<dbReference type="EMBL" id="LR824004">
    <property type="protein sequence ID" value="CAH0578082.1"/>
    <property type="molecule type" value="Genomic_DNA"/>
</dbReference>